<evidence type="ECO:0008006" key="2">
    <source>
        <dbReference type="Google" id="ProtNLM"/>
    </source>
</evidence>
<accession>A0A0A9D7C4</accession>
<reference evidence="1" key="1">
    <citation type="submission" date="2014-09" db="EMBL/GenBank/DDBJ databases">
        <authorList>
            <person name="Magalhaes I.L.F."/>
            <person name="Oliveira U."/>
            <person name="Santos F.R."/>
            <person name="Vidigal T.H.D.A."/>
            <person name="Brescovit A.D."/>
            <person name="Santos A.J."/>
        </authorList>
    </citation>
    <scope>NUCLEOTIDE SEQUENCE</scope>
    <source>
        <tissue evidence="1">Shoot tissue taken approximately 20 cm above the soil surface</tissue>
    </source>
</reference>
<reference evidence="1" key="2">
    <citation type="journal article" date="2015" name="Data Brief">
        <title>Shoot transcriptome of the giant reed, Arundo donax.</title>
        <authorList>
            <person name="Barrero R.A."/>
            <person name="Guerrero F.D."/>
            <person name="Moolhuijzen P."/>
            <person name="Goolsby J.A."/>
            <person name="Tidwell J."/>
            <person name="Bellgard S.E."/>
            <person name="Bellgard M.I."/>
        </authorList>
    </citation>
    <scope>NUCLEOTIDE SEQUENCE</scope>
    <source>
        <tissue evidence="1">Shoot tissue taken approximately 20 cm above the soil surface</tissue>
    </source>
</reference>
<evidence type="ECO:0000313" key="1">
    <source>
        <dbReference type="EMBL" id="JAD84509.1"/>
    </source>
</evidence>
<dbReference type="AlphaFoldDB" id="A0A0A9D7C4"/>
<name>A0A0A9D7C4_ARUDO</name>
<proteinExistence type="predicted"/>
<sequence length="138" mass="15116">MECLAEMPRAPLDRRPRKRQRLGWDVGPAEFHQIQLGFCGQEVANAISAVALGLSSGGVVSSQENQEAPRLGSPPLRADDKDGHYVFAVGDNLTSRYKINAKMGEGQLGLSFTTVDTKQFLSCIWHAVLLMAVGYFHN</sequence>
<protein>
    <recommendedName>
        <fullName evidence="2">AFC2</fullName>
    </recommendedName>
</protein>
<organism evidence="1">
    <name type="scientific">Arundo donax</name>
    <name type="common">Giant reed</name>
    <name type="synonym">Donax arundinaceus</name>
    <dbReference type="NCBI Taxonomy" id="35708"/>
    <lineage>
        <taxon>Eukaryota</taxon>
        <taxon>Viridiplantae</taxon>
        <taxon>Streptophyta</taxon>
        <taxon>Embryophyta</taxon>
        <taxon>Tracheophyta</taxon>
        <taxon>Spermatophyta</taxon>
        <taxon>Magnoliopsida</taxon>
        <taxon>Liliopsida</taxon>
        <taxon>Poales</taxon>
        <taxon>Poaceae</taxon>
        <taxon>PACMAD clade</taxon>
        <taxon>Arundinoideae</taxon>
        <taxon>Arundineae</taxon>
        <taxon>Arundo</taxon>
    </lineage>
</organism>
<dbReference type="Gene3D" id="3.30.200.20">
    <property type="entry name" value="Phosphorylase Kinase, domain 1"/>
    <property type="match status" value="1"/>
</dbReference>
<dbReference type="EMBL" id="GBRH01213386">
    <property type="protein sequence ID" value="JAD84509.1"/>
    <property type="molecule type" value="Transcribed_RNA"/>
</dbReference>